<reference evidence="2 3" key="1">
    <citation type="journal article" date="2016" name="Nat. Commun.">
        <title>Thousands of microbial genomes shed light on interconnected biogeochemical processes in an aquifer system.</title>
        <authorList>
            <person name="Anantharaman K."/>
            <person name="Brown C.T."/>
            <person name="Hug L.A."/>
            <person name="Sharon I."/>
            <person name="Castelle C.J."/>
            <person name="Probst A.J."/>
            <person name="Thomas B.C."/>
            <person name="Singh A."/>
            <person name="Wilkins M.J."/>
            <person name="Karaoz U."/>
            <person name="Brodie E.L."/>
            <person name="Williams K.H."/>
            <person name="Hubbard S.S."/>
            <person name="Banfield J.F."/>
        </authorList>
    </citation>
    <scope>NUCLEOTIDE SEQUENCE [LARGE SCALE GENOMIC DNA]</scope>
</reference>
<evidence type="ECO:0000313" key="3">
    <source>
        <dbReference type="Proteomes" id="UP000178985"/>
    </source>
</evidence>
<feature type="transmembrane region" description="Helical" evidence="1">
    <location>
        <begin position="35"/>
        <end position="55"/>
    </location>
</feature>
<evidence type="ECO:0000256" key="1">
    <source>
        <dbReference type="SAM" id="Phobius"/>
    </source>
</evidence>
<dbReference type="EMBL" id="MFTO01000014">
    <property type="protein sequence ID" value="OGI63673.1"/>
    <property type="molecule type" value="Genomic_DNA"/>
</dbReference>
<name>A0A1F6V1X7_9BACT</name>
<organism evidence="2 3">
    <name type="scientific">Candidatus Nomurabacteria bacterium RIFCSPHIGHO2_01_FULL_40_20</name>
    <dbReference type="NCBI Taxonomy" id="1801738"/>
    <lineage>
        <taxon>Bacteria</taxon>
        <taxon>Candidatus Nomuraibacteriota</taxon>
    </lineage>
</organism>
<evidence type="ECO:0000313" key="2">
    <source>
        <dbReference type="EMBL" id="OGI63673.1"/>
    </source>
</evidence>
<dbReference type="AlphaFoldDB" id="A0A1F6V1X7"/>
<sequence>MDPQSKKLLEETHALAKENNNMLHKIRHAQKTASFLRSIYWLIIIGLGIGAFYFIQPYVESVTTFFKDTGTTINNFKNTFSQ</sequence>
<protein>
    <submittedName>
        <fullName evidence="2">Uncharacterized protein</fullName>
    </submittedName>
</protein>
<keyword evidence="1" id="KW-0472">Membrane</keyword>
<proteinExistence type="predicted"/>
<keyword evidence="1" id="KW-1133">Transmembrane helix</keyword>
<dbReference type="Proteomes" id="UP000178985">
    <property type="component" value="Unassembled WGS sequence"/>
</dbReference>
<keyword evidence="1" id="KW-0812">Transmembrane</keyword>
<gene>
    <name evidence="2" type="ORF">A2733_00195</name>
</gene>
<accession>A0A1F6V1X7</accession>
<comment type="caution">
    <text evidence="2">The sequence shown here is derived from an EMBL/GenBank/DDBJ whole genome shotgun (WGS) entry which is preliminary data.</text>
</comment>